<organism evidence="4 5">
    <name type="scientific">Mesorhizobium waimense</name>
    <dbReference type="NCBI Taxonomy" id="1300307"/>
    <lineage>
        <taxon>Bacteria</taxon>
        <taxon>Pseudomonadati</taxon>
        <taxon>Pseudomonadota</taxon>
        <taxon>Alphaproteobacteria</taxon>
        <taxon>Hyphomicrobiales</taxon>
        <taxon>Phyllobacteriaceae</taxon>
        <taxon>Mesorhizobium</taxon>
    </lineage>
</organism>
<feature type="signal peptide" evidence="2">
    <location>
        <begin position="1"/>
        <end position="24"/>
    </location>
</feature>
<reference evidence="4 5" key="1">
    <citation type="submission" date="2018-09" db="EMBL/GenBank/DDBJ databases">
        <title>Mesorhizobium carmichaelinearum sp. nov. isolated from Carmichaelinea spp. root nodules in New Zealand.</title>
        <authorList>
            <person name="De Meyer S.E."/>
        </authorList>
    </citation>
    <scope>NUCLEOTIDE SEQUENCE [LARGE SCALE GENOMIC DNA]</scope>
    <source>
        <strain evidence="4 5">ICMP19557</strain>
    </source>
</reference>
<dbReference type="Proteomes" id="UP000272706">
    <property type="component" value="Unassembled WGS sequence"/>
</dbReference>
<gene>
    <name evidence="4" type="ORF">D3227_07880</name>
</gene>
<name>A0A3A5KWJ4_9HYPH</name>
<dbReference type="EMBL" id="QZWZ01000004">
    <property type="protein sequence ID" value="RJT41024.1"/>
    <property type="molecule type" value="Genomic_DNA"/>
</dbReference>
<proteinExistence type="predicted"/>
<evidence type="ECO:0000259" key="3">
    <source>
        <dbReference type="Pfam" id="PF13505"/>
    </source>
</evidence>
<feature type="chain" id="PRO_5017287650" evidence="2">
    <location>
        <begin position="25"/>
        <end position="291"/>
    </location>
</feature>
<evidence type="ECO:0000313" key="4">
    <source>
        <dbReference type="EMBL" id="RJT41024.1"/>
    </source>
</evidence>
<sequence length="291" mass="31073">MVLKSRIALALAAIMLMPVTQASSADYDPPIYVDQAPDYVPVEVGSGWYLRGDIGYAFSHPFDHEETPAGFTSKSSLFEGSVGMGYHFNDYLRADLNFGILPTNRFGDNFVTTCDGSITTTRTDVNTGIVIDQTNAAASAPCNGSNIANNKAYSLMANGYIDLGTYVGLTPYIGGGLGVVYSKYSRAIGQRDCTETTTTNTAGGIQTVDQFNCDDPAGYAGAVASKGSYDLAYALAAGLSYQVTKNVSVDLGYEYFAIPGAKYVAYDGGAFNIHEGVDYQSVKVGLRYDLW</sequence>
<dbReference type="Pfam" id="PF13505">
    <property type="entry name" value="OMP_b-brl"/>
    <property type="match status" value="1"/>
</dbReference>
<evidence type="ECO:0000256" key="2">
    <source>
        <dbReference type="SAM" id="SignalP"/>
    </source>
</evidence>
<evidence type="ECO:0000313" key="5">
    <source>
        <dbReference type="Proteomes" id="UP000272706"/>
    </source>
</evidence>
<evidence type="ECO:0000256" key="1">
    <source>
        <dbReference type="ARBA" id="ARBA00022729"/>
    </source>
</evidence>
<dbReference type="SUPFAM" id="SSF56925">
    <property type="entry name" value="OMPA-like"/>
    <property type="match status" value="1"/>
</dbReference>
<comment type="caution">
    <text evidence="4">The sequence shown here is derived from an EMBL/GenBank/DDBJ whole genome shotgun (WGS) entry which is preliminary data.</text>
</comment>
<dbReference type="OrthoDB" id="5643626at2"/>
<protein>
    <submittedName>
        <fullName evidence="4">Porin family protein</fullName>
    </submittedName>
</protein>
<feature type="domain" description="Outer membrane protein beta-barrel" evidence="3">
    <location>
        <begin position="46"/>
        <end position="288"/>
    </location>
</feature>
<dbReference type="AlphaFoldDB" id="A0A3A5KWJ4"/>
<dbReference type="InterPro" id="IPR011250">
    <property type="entry name" value="OMP/PagP_B-barrel"/>
</dbReference>
<dbReference type="RefSeq" id="WP_120013540.1">
    <property type="nucleotide sequence ID" value="NZ_QZWZ01000004.1"/>
</dbReference>
<keyword evidence="5" id="KW-1185">Reference proteome</keyword>
<dbReference type="Gene3D" id="2.40.160.20">
    <property type="match status" value="1"/>
</dbReference>
<dbReference type="InterPro" id="IPR027385">
    <property type="entry name" value="Beta-barrel_OMP"/>
</dbReference>
<keyword evidence="1 2" id="KW-0732">Signal</keyword>
<accession>A0A3A5KWJ4</accession>